<dbReference type="AlphaFoldDB" id="A0A323VEJ5"/>
<evidence type="ECO:0000313" key="3">
    <source>
        <dbReference type="Proteomes" id="UP000247602"/>
    </source>
</evidence>
<dbReference type="RefSeq" id="WP_110551204.1">
    <property type="nucleotide sequence ID" value="NZ_JACIBU010000001.1"/>
</dbReference>
<name>A0A323VEJ5_9ACTN</name>
<dbReference type="PROSITE" id="PS51257">
    <property type="entry name" value="PROKAR_LIPOPROTEIN"/>
    <property type="match status" value="1"/>
</dbReference>
<dbReference type="EMBL" id="JACIBU010000001">
    <property type="protein sequence ID" value="MBB3677651.1"/>
    <property type="molecule type" value="Genomic_DNA"/>
</dbReference>
<reference evidence="1 4" key="2">
    <citation type="submission" date="2020-08" db="EMBL/GenBank/DDBJ databases">
        <title>Sequencing the genomes of 1000 actinobacteria strains.</title>
        <authorList>
            <person name="Klenk H.-P."/>
        </authorList>
    </citation>
    <scope>NUCLEOTIDE SEQUENCE [LARGE SCALE GENOMIC DNA]</scope>
    <source>
        <strain evidence="1 4">DSM 16678</strain>
    </source>
</reference>
<organism evidence="2 3">
    <name type="scientific">Modestobacter versicolor</name>
    <dbReference type="NCBI Taxonomy" id="429133"/>
    <lineage>
        <taxon>Bacteria</taxon>
        <taxon>Bacillati</taxon>
        <taxon>Actinomycetota</taxon>
        <taxon>Actinomycetes</taxon>
        <taxon>Geodermatophilales</taxon>
        <taxon>Geodermatophilaceae</taxon>
        <taxon>Modestobacter</taxon>
    </lineage>
</organism>
<evidence type="ECO:0000313" key="4">
    <source>
        <dbReference type="Proteomes" id="UP000580718"/>
    </source>
</evidence>
<evidence type="ECO:0000313" key="1">
    <source>
        <dbReference type="EMBL" id="MBB3677651.1"/>
    </source>
</evidence>
<dbReference type="EMBL" id="QKNV01000030">
    <property type="protein sequence ID" value="PZA22483.1"/>
    <property type="molecule type" value="Genomic_DNA"/>
</dbReference>
<sequence>MRRRTLATTFAVLVGTTACSGEPEDRTAAGVPERWYTAVEEALADEPGIGSTALVESGGPCPLRDEVTLAGEEVSDVSGHGVVRLGGDVPAVLCEWYEETPVQVVVAQAPDDDLFAELVEGTGAVEQRGNEQTEQEVEVDGRTVVVVRTVFPTNPAAGTRFTAALLDEDARGLVQLEVDSADELDGYDERSAAEDLVAFLDG</sequence>
<gene>
    <name evidence="2" type="ORF">DMO24_04800</name>
    <name evidence="1" type="ORF">FHX36_003386</name>
</gene>
<comment type="caution">
    <text evidence="2">The sequence shown here is derived from an EMBL/GenBank/DDBJ whole genome shotgun (WGS) entry which is preliminary data.</text>
</comment>
<dbReference type="Proteomes" id="UP000580718">
    <property type="component" value="Unassembled WGS sequence"/>
</dbReference>
<keyword evidence="3" id="KW-1185">Reference proteome</keyword>
<reference evidence="2 3" key="1">
    <citation type="submission" date="2018-06" db="EMBL/GenBank/DDBJ databases">
        <title>Draft genome sequence of Modestobacter versicolor CP153-2.</title>
        <authorList>
            <person name="Gundlapally S.R."/>
        </authorList>
    </citation>
    <scope>NUCLEOTIDE SEQUENCE [LARGE SCALE GENOMIC DNA]</scope>
    <source>
        <strain evidence="2 3">CP153-2</strain>
    </source>
</reference>
<dbReference type="Proteomes" id="UP000247602">
    <property type="component" value="Unassembled WGS sequence"/>
</dbReference>
<protein>
    <submittedName>
        <fullName evidence="2">Uncharacterized protein</fullName>
    </submittedName>
</protein>
<accession>A0A323VEJ5</accession>
<proteinExistence type="predicted"/>
<evidence type="ECO:0000313" key="2">
    <source>
        <dbReference type="EMBL" id="PZA22483.1"/>
    </source>
</evidence>